<name>A0ABP4VB92_9ACTN</name>
<proteinExistence type="predicted"/>
<gene>
    <name evidence="1" type="ORF">GCM10009765_82000</name>
</gene>
<evidence type="ECO:0000313" key="1">
    <source>
        <dbReference type="EMBL" id="GAA1721437.1"/>
    </source>
</evidence>
<dbReference type="EMBL" id="BAAANY010000047">
    <property type="protein sequence ID" value="GAA1721437.1"/>
    <property type="molecule type" value="Genomic_DNA"/>
</dbReference>
<comment type="caution">
    <text evidence="1">The sequence shown here is derived from an EMBL/GenBank/DDBJ whole genome shotgun (WGS) entry which is preliminary data.</text>
</comment>
<dbReference type="Proteomes" id="UP001500618">
    <property type="component" value="Unassembled WGS sequence"/>
</dbReference>
<evidence type="ECO:0000313" key="2">
    <source>
        <dbReference type="Proteomes" id="UP001500618"/>
    </source>
</evidence>
<reference evidence="2" key="1">
    <citation type="journal article" date="2019" name="Int. J. Syst. Evol. Microbiol.">
        <title>The Global Catalogue of Microorganisms (GCM) 10K type strain sequencing project: providing services to taxonomists for standard genome sequencing and annotation.</title>
        <authorList>
            <consortium name="The Broad Institute Genomics Platform"/>
            <consortium name="The Broad Institute Genome Sequencing Center for Infectious Disease"/>
            <person name="Wu L."/>
            <person name="Ma J."/>
        </authorList>
    </citation>
    <scope>NUCLEOTIDE SEQUENCE [LARGE SCALE GENOMIC DNA]</scope>
    <source>
        <strain evidence="2">JCM 14718</strain>
    </source>
</reference>
<organism evidence="1 2">
    <name type="scientific">Fodinicola feengrottensis</name>
    <dbReference type="NCBI Taxonomy" id="435914"/>
    <lineage>
        <taxon>Bacteria</taxon>
        <taxon>Bacillati</taxon>
        <taxon>Actinomycetota</taxon>
        <taxon>Actinomycetes</taxon>
        <taxon>Mycobacteriales</taxon>
        <taxon>Fodinicola</taxon>
    </lineage>
</organism>
<protein>
    <submittedName>
        <fullName evidence="1">Uncharacterized protein</fullName>
    </submittedName>
</protein>
<accession>A0ABP4VB92</accession>
<keyword evidence="2" id="KW-1185">Reference proteome</keyword>
<sequence>MDESALAAYHTLLSSDVVLRTSRDDVHLPESMSKLDAAITFLPMPATEIGVVPDWISSAREVLVEVVGGHRRAPTVGGTRLLNVFTRIQVPPGAQTHYVDPAGSGLVELPDDGLPRFPGGAEGMVVVTSYPIASAKAVAGDRMGIVAWQDTAVLLSRLEAALHEQGLTLKQRTYEVPDRALFDELSLDSGRDEITCVADIVSTKEAVSSPPFRREKDLDFLAELHDVADTTGVYVRAYPGADIPAGVYRVDASGLVATALDPTGLDDALELRDIRCRYLIVFTSDLLEVLAAEGERGLPETIMRQTAAADAACQRYQGHAELCLCLPTTLLAPDERGWATAFRSFAALCLEGPQISVATVVRW</sequence>